<proteinExistence type="predicted"/>
<protein>
    <submittedName>
        <fullName evidence="1">Uncharacterized protein</fullName>
    </submittedName>
</protein>
<reference evidence="1" key="1">
    <citation type="submission" date="2023-01" db="EMBL/GenBank/DDBJ databases">
        <title>The diversity of Class Acidimicrobiia in South China Sea sediment environments and the proposal of Iamia marina sp. nov., a novel species of the genus Iamia.</title>
        <authorList>
            <person name="He Y."/>
            <person name="Tian X."/>
        </authorList>
    </citation>
    <scope>NUCLEOTIDE SEQUENCE</scope>
    <source>
        <strain evidence="1">DSM 19957</strain>
    </source>
</reference>
<keyword evidence="2" id="KW-1185">Reference proteome</keyword>
<evidence type="ECO:0000313" key="2">
    <source>
        <dbReference type="Proteomes" id="UP001216390"/>
    </source>
</evidence>
<accession>A0AAE9YD72</accession>
<evidence type="ECO:0000313" key="1">
    <source>
        <dbReference type="EMBL" id="WCO69048.1"/>
    </source>
</evidence>
<gene>
    <name evidence="1" type="ORF">PO878_09950</name>
</gene>
<dbReference type="AlphaFoldDB" id="A0AAE9YD72"/>
<sequence>MSTFPRGWAIGAALVVLAALAAYGALQVAHWYRCDLSGPCGQEISAADLGPGRVESRLGWSDDVQGVRQVDVELRNLLGDRRLVQWPRLAVRTPTGTVAPCVLQDSAPTKELLGARWASAVRCPLPAGTEGRIVVTYDEDLVGAVDVG</sequence>
<dbReference type="Proteomes" id="UP001216390">
    <property type="component" value="Chromosome"/>
</dbReference>
<dbReference type="EMBL" id="CP116942">
    <property type="protein sequence ID" value="WCO69048.1"/>
    <property type="molecule type" value="Genomic_DNA"/>
</dbReference>
<dbReference type="KEGG" id="ima:PO878_09950"/>
<name>A0AAE9YD72_9ACTN</name>
<dbReference type="RefSeq" id="WP_272738562.1">
    <property type="nucleotide sequence ID" value="NZ_CP116942.1"/>
</dbReference>
<organism evidence="1 2">
    <name type="scientific">Iamia majanohamensis</name>
    <dbReference type="NCBI Taxonomy" id="467976"/>
    <lineage>
        <taxon>Bacteria</taxon>
        <taxon>Bacillati</taxon>
        <taxon>Actinomycetota</taxon>
        <taxon>Acidimicrobiia</taxon>
        <taxon>Acidimicrobiales</taxon>
        <taxon>Iamiaceae</taxon>
        <taxon>Iamia</taxon>
    </lineage>
</organism>